<dbReference type="STRING" id="247279.NIES1031_06755"/>
<dbReference type="GO" id="GO:0004555">
    <property type="term" value="F:alpha,alpha-trehalase activity"/>
    <property type="evidence" value="ECO:0007669"/>
    <property type="project" value="InterPro"/>
</dbReference>
<dbReference type="GO" id="GO:0005993">
    <property type="term" value="P:trehalose catabolic process"/>
    <property type="evidence" value="ECO:0007669"/>
    <property type="project" value="TreeGrafter"/>
</dbReference>
<comment type="caution">
    <text evidence="3">The sequence shown here is derived from an EMBL/GenBank/DDBJ whole genome shotgun (WGS) entry which is preliminary data.</text>
</comment>
<accession>A0A1U7HVL6</accession>
<keyword evidence="1" id="KW-0378">Hydrolase</keyword>
<dbReference type="SUPFAM" id="SSF48208">
    <property type="entry name" value="Six-hairpin glycosidases"/>
    <property type="match status" value="1"/>
</dbReference>
<evidence type="ECO:0000313" key="4">
    <source>
        <dbReference type="Proteomes" id="UP000185984"/>
    </source>
</evidence>
<keyword evidence="2" id="KW-0326">Glycosidase</keyword>
<evidence type="ECO:0000256" key="1">
    <source>
        <dbReference type="ARBA" id="ARBA00022801"/>
    </source>
</evidence>
<dbReference type="PROSITE" id="PS00928">
    <property type="entry name" value="TREHALASE_2"/>
    <property type="match status" value="1"/>
</dbReference>
<dbReference type="PRINTS" id="PR00744">
    <property type="entry name" value="GLHYDRLASE37"/>
</dbReference>
<dbReference type="InterPro" id="IPR018232">
    <property type="entry name" value="Glyco_hydro_37_CS"/>
</dbReference>
<gene>
    <name evidence="3" type="ORF">NIES1031_06755</name>
</gene>
<protein>
    <submittedName>
        <fullName evidence="3">Alpha,alpha-trehalase</fullName>
    </submittedName>
</protein>
<evidence type="ECO:0000256" key="2">
    <source>
        <dbReference type="ARBA" id="ARBA00023295"/>
    </source>
</evidence>
<evidence type="ECO:0000313" key="3">
    <source>
        <dbReference type="EMBL" id="OKH27619.1"/>
    </source>
</evidence>
<dbReference type="OrthoDB" id="9798687at2"/>
<dbReference type="RefSeq" id="WP_073548718.1">
    <property type="nucleotide sequence ID" value="NZ_CAWMVK010000039.1"/>
</dbReference>
<dbReference type="InterPro" id="IPR001661">
    <property type="entry name" value="Glyco_hydro_37"/>
</dbReference>
<dbReference type="Pfam" id="PF01204">
    <property type="entry name" value="Trehalase"/>
    <property type="match status" value="1"/>
</dbReference>
<dbReference type="PANTHER" id="PTHR23403">
    <property type="entry name" value="TREHALASE"/>
    <property type="match status" value="1"/>
</dbReference>
<dbReference type="AlphaFoldDB" id="A0A1U7HVL6"/>
<proteinExistence type="predicted"/>
<organism evidence="3 4">
    <name type="scientific">Chroogloeocystis siderophila 5.2 s.c.1</name>
    <dbReference type="NCBI Taxonomy" id="247279"/>
    <lineage>
        <taxon>Bacteria</taxon>
        <taxon>Bacillati</taxon>
        <taxon>Cyanobacteriota</taxon>
        <taxon>Cyanophyceae</taxon>
        <taxon>Oscillatoriophycideae</taxon>
        <taxon>Chroococcales</taxon>
        <taxon>Chroococcaceae</taxon>
        <taxon>Chroogloeocystis</taxon>
    </lineage>
</organism>
<dbReference type="InterPro" id="IPR008928">
    <property type="entry name" value="6-hairpin_glycosidase_sf"/>
</dbReference>
<dbReference type="EMBL" id="MRCC01000005">
    <property type="protein sequence ID" value="OKH27619.1"/>
    <property type="molecule type" value="Genomic_DNA"/>
</dbReference>
<dbReference type="PANTHER" id="PTHR23403:SF6">
    <property type="entry name" value="CYTOSOLIC NEUTRAL TREHALASE-RELATED"/>
    <property type="match status" value="1"/>
</dbReference>
<dbReference type="Gene3D" id="1.50.10.10">
    <property type="match status" value="1"/>
</dbReference>
<sequence length="504" mass="58015">MQQHLSIQFPSAQQIADVRAYIKQSWKTLSRSPADILAAAYDPKLERRENSPWLVYVSAKENRLKVEQSLQQILSQAEFNKLEIRTLPANISTIQEHGLLYLPGSYVVPGGRFNEMFGWDSYFILLGLLQDQELELAQSLVNQLIYEIEHYGTILNANRTYFLTRSQPPVLTLMVLALFAHTQNKQWLQSIIPAIEKYYTFWTTEPHLHPETGLSRFFDSGEGPAPEVISDEKDDAGRTHYDRVLTYYTTYGINGLDAYYDSTSGFTELFYQGDRSMRESGFDCSHRFGLFNLEITQYLPVCLNVLLYQMEQDIAQIYQILGKDSRLWCDRATKRSQTINQLMWDEQVGLYFDYNFVTHQRSQYEFVTTFYPLWAGIASQKQTEKVVKNLAKFLAPGGLLTSTIVTGNQWDAPFGWAPLHLIAVQGLSRYHYLPQAEDIAKRFITLVVQEFEKYGAIVEKYDVVKCSANVSDEILFGYSSNEIGFGWTNGVFLELLSWLENLKS</sequence>
<dbReference type="InterPro" id="IPR012341">
    <property type="entry name" value="6hp_glycosidase-like_sf"/>
</dbReference>
<name>A0A1U7HVL6_9CHRO</name>
<dbReference type="Proteomes" id="UP000185984">
    <property type="component" value="Unassembled WGS sequence"/>
</dbReference>
<keyword evidence="4" id="KW-1185">Reference proteome</keyword>
<reference evidence="3 4" key="1">
    <citation type="submission" date="2016-11" db="EMBL/GenBank/DDBJ databases">
        <title>Draft Genome Sequences of Nine Cyanobacterial Strains from Diverse Habitats.</title>
        <authorList>
            <person name="Zhu T."/>
            <person name="Hou S."/>
            <person name="Lu X."/>
            <person name="Hess W.R."/>
        </authorList>
    </citation>
    <scope>NUCLEOTIDE SEQUENCE [LARGE SCALE GENOMIC DNA]</scope>
    <source>
        <strain evidence="3 4">5.2 s.c.1</strain>
    </source>
</reference>